<protein>
    <recommendedName>
        <fullName evidence="4">FtsX-like permease family</fullName>
    </recommendedName>
</protein>
<keyword evidence="3" id="KW-1185">Reference proteome</keyword>
<reference evidence="2 3" key="1">
    <citation type="submission" date="2019-01" db="EMBL/GenBank/DDBJ databases">
        <authorList>
            <consortium name="Pathogen Informatics"/>
        </authorList>
    </citation>
    <scope>NUCLEOTIDE SEQUENCE [LARGE SCALE GENOMIC DNA]</scope>
    <source>
        <strain evidence="2 3">NCTC10172</strain>
    </source>
</reference>
<evidence type="ECO:0000313" key="3">
    <source>
        <dbReference type="Proteomes" id="UP000290909"/>
    </source>
</evidence>
<dbReference type="STRING" id="1408416.GCA_000702765_00778"/>
<evidence type="ECO:0008006" key="4">
    <source>
        <dbReference type="Google" id="ProtNLM"/>
    </source>
</evidence>
<dbReference type="Proteomes" id="UP000290909">
    <property type="component" value="Chromosome"/>
</dbReference>
<evidence type="ECO:0000313" key="2">
    <source>
        <dbReference type="EMBL" id="VEU82215.1"/>
    </source>
</evidence>
<proteinExistence type="predicted"/>
<keyword evidence="1" id="KW-0812">Transmembrane</keyword>
<evidence type="ECO:0000256" key="1">
    <source>
        <dbReference type="SAM" id="Phobius"/>
    </source>
</evidence>
<gene>
    <name evidence="2" type="ORF">NCTC10172_00223</name>
</gene>
<keyword evidence="1" id="KW-1133">Transmembrane helix</keyword>
<feature type="transmembrane region" description="Helical" evidence="1">
    <location>
        <begin position="86"/>
        <end position="109"/>
    </location>
</feature>
<feature type="transmembrane region" description="Helical" evidence="1">
    <location>
        <begin position="47"/>
        <end position="66"/>
    </location>
</feature>
<accession>A0A449BID7</accession>
<dbReference type="AlphaFoldDB" id="A0A449BID7"/>
<sequence>MIFFLIILNSYIINLKSKKELHSDSISLFLGMKEKHLINQKILQHGIDYLIILTATYIINWIIITIVNLNLLNRFNFIFNILRNNIYIYLVPIGLVVLLDIFSYIQVILKVERIKILKNLS</sequence>
<keyword evidence="1" id="KW-0472">Membrane</keyword>
<organism evidence="2 3">
    <name type="scientific">Acholeplasma hippikon</name>
    <dbReference type="NCBI Taxonomy" id="264636"/>
    <lineage>
        <taxon>Bacteria</taxon>
        <taxon>Bacillati</taxon>
        <taxon>Mycoplasmatota</taxon>
        <taxon>Mollicutes</taxon>
        <taxon>Acholeplasmatales</taxon>
        <taxon>Acholeplasmataceae</taxon>
        <taxon>Acholeplasma</taxon>
    </lineage>
</organism>
<dbReference type="KEGG" id="ahk:NCTC10172_00223"/>
<name>A0A449BID7_9MOLU</name>
<dbReference type="EMBL" id="LR215050">
    <property type="protein sequence ID" value="VEU82215.1"/>
    <property type="molecule type" value="Genomic_DNA"/>
</dbReference>